<dbReference type="InterPro" id="IPR001163">
    <property type="entry name" value="Sm_dom_euk/arc"/>
</dbReference>
<evidence type="ECO:0000259" key="11">
    <source>
        <dbReference type="PROSITE" id="PS52002"/>
    </source>
</evidence>
<keyword evidence="4" id="KW-0963">Cytoplasm</keyword>
<evidence type="ECO:0000256" key="6">
    <source>
        <dbReference type="ARBA" id="ARBA00023187"/>
    </source>
</evidence>
<dbReference type="Gene3D" id="2.30.30.100">
    <property type="match status" value="1"/>
</dbReference>
<comment type="subcellular location">
    <subcellularLocation>
        <location evidence="2">Cytoplasm</location>
        <location evidence="2">Cytosol</location>
    </subcellularLocation>
    <subcellularLocation>
        <location evidence="1 9">Nucleus</location>
    </subcellularLocation>
</comment>
<dbReference type="AlphaFoldDB" id="A0A061AS82"/>
<evidence type="ECO:0000256" key="9">
    <source>
        <dbReference type="RuleBase" id="RU365050"/>
    </source>
</evidence>
<dbReference type="Pfam" id="PF01423">
    <property type="entry name" value="LSM"/>
    <property type="match status" value="1"/>
</dbReference>
<dbReference type="GO" id="GO:0003723">
    <property type="term" value="F:RNA binding"/>
    <property type="evidence" value="ECO:0007669"/>
    <property type="project" value="InterPro"/>
</dbReference>
<dbReference type="PhylomeDB" id="A0A061AS82"/>
<accession>A0A061AS82</accession>
<dbReference type="InterPro" id="IPR010920">
    <property type="entry name" value="LSM_dom_sf"/>
</dbReference>
<dbReference type="SMART" id="SM00651">
    <property type="entry name" value="Sm"/>
    <property type="match status" value="1"/>
</dbReference>
<evidence type="ECO:0000256" key="1">
    <source>
        <dbReference type="ARBA" id="ARBA00004123"/>
    </source>
</evidence>
<name>A0A061AS82_CYBFA</name>
<dbReference type="GO" id="GO:0005681">
    <property type="term" value="C:spliceosomal complex"/>
    <property type="evidence" value="ECO:0007669"/>
    <property type="project" value="InterPro"/>
</dbReference>
<evidence type="ECO:0000256" key="3">
    <source>
        <dbReference type="ARBA" id="ARBA00008146"/>
    </source>
</evidence>
<organism evidence="12">
    <name type="scientific">Cyberlindnera fabianii</name>
    <name type="common">Yeast</name>
    <name type="synonym">Hansenula fabianii</name>
    <dbReference type="NCBI Taxonomy" id="36022"/>
    <lineage>
        <taxon>Eukaryota</taxon>
        <taxon>Fungi</taxon>
        <taxon>Dikarya</taxon>
        <taxon>Ascomycota</taxon>
        <taxon>Saccharomycotina</taxon>
        <taxon>Saccharomycetes</taxon>
        <taxon>Phaffomycetales</taxon>
        <taxon>Phaffomycetaceae</taxon>
        <taxon>Cyberlindnera</taxon>
    </lineage>
</organism>
<keyword evidence="8 9" id="KW-0687">Ribonucleoprotein</keyword>
<keyword evidence="7 9" id="KW-0539">Nucleus</keyword>
<evidence type="ECO:0000256" key="8">
    <source>
        <dbReference type="ARBA" id="ARBA00023274"/>
    </source>
</evidence>
<gene>
    <name evidence="12" type="ORF">CYFA0S_01e12684g</name>
</gene>
<dbReference type="EMBL" id="LK052886">
    <property type="protein sequence ID" value="CDR37583.1"/>
    <property type="molecule type" value="Genomic_DNA"/>
</dbReference>
<dbReference type="PANTHER" id="PTHR23338">
    <property type="entry name" value="SMALL NUCLEAR RIBONUCLEOPROTEIN SM"/>
    <property type="match status" value="1"/>
</dbReference>
<dbReference type="FunFam" id="2.30.30.100:FF:000002">
    <property type="entry name" value="Small nuclear ribonucleoprotein Sm D3"/>
    <property type="match status" value="1"/>
</dbReference>
<evidence type="ECO:0000313" key="12">
    <source>
        <dbReference type="EMBL" id="CDR37583.1"/>
    </source>
</evidence>
<dbReference type="InterPro" id="IPR027141">
    <property type="entry name" value="LSm4/Sm_D1/D3"/>
</dbReference>
<proteinExistence type="inferred from homology"/>
<reference evidence="12" key="1">
    <citation type="journal article" date="2014" name="Genome Announc.">
        <title>Genome sequence of the yeast Cyberlindnera fabianii (Hansenula fabianii).</title>
        <authorList>
            <person name="Freel K.C."/>
            <person name="Sarilar V."/>
            <person name="Neuveglise C."/>
            <person name="Devillers H."/>
            <person name="Friedrich A."/>
            <person name="Schacherer J."/>
        </authorList>
    </citation>
    <scope>NUCLEOTIDE SEQUENCE</scope>
    <source>
        <strain evidence="12">YJS4271</strain>
    </source>
</reference>
<feature type="domain" description="Sm" evidence="11">
    <location>
        <begin position="5"/>
        <end position="77"/>
    </location>
</feature>
<dbReference type="CDD" id="cd01721">
    <property type="entry name" value="Sm_D3"/>
    <property type="match status" value="1"/>
</dbReference>
<dbReference type="GO" id="GO:0000387">
    <property type="term" value="P:spliceosomal snRNP assembly"/>
    <property type="evidence" value="ECO:0007669"/>
    <property type="project" value="UniProtKB-UniRule"/>
</dbReference>
<dbReference type="VEuPathDB" id="FungiDB:BON22_0287"/>
<feature type="compositionally biased region" description="Pro residues" evidence="10">
    <location>
        <begin position="88"/>
        <end position="100"/>
    </location>
</feature>
<dbReference type="OrthoDB" id="6425924at2759"/>
<keyword evidence="5 9" id="KW-0507">mRNA processing</keyword>
<dbReference type="GO" id="GO:0005685">
    <property type="term" value="C:U1 snRNP"/>
    <property type="evidence" value="ECO:0007669"/>
    <property type="project" value="UniProtKB-ARBA"/>
</dbReference>
<keyword evidence="6 9" id="KW-0508">mRNA splicing</keyword>
<evidence type="ECO:0000256" key="4">
    <source>
        <dbReference type="ARBA" id="ARBA00022490"/>
    </source>
</evidence>
<evidence type="ECO:0000256" key="10">
    <source>
        <dbReference type="SAM" id="MobiDB-lite"/>
    </source>
</evidence>
<dbReference type="SUPFAM" id="SSF50182">
    <property type="entry name" value="Sm-like ribonucleoproteins"/>
    <property type="match status" value="1"/>
</dbReference>
<dbReference type="InterPro" id="IPR034099">
    <property type="entry name" value="SmD3"/>
</dbReference>
<evidence type="ECO:0000256" key="2">
    <source>
        <dbReference type="ARBA" id="ARBA00004514"/>
    </source>
</evidence>
<dbReference type="InterPro" id="IPR047575">
    <property type="entry name" value="Sm"/>
</dbReference>
<dbReference type="PROSITE" id="PS52002">
    <property type="entry name" value="SM"/>
    <property type="match status" value="1"/>
</dbReference>
<dbReference type="GO" id="GO:0005829">
    <property type="term" value="C:cytosol"/>
    <property type="evidence" value="ECO:0007669"/>
    <property type="project" value="UniProtKB-SubCell"/>
</dbReference>
<comment type="similarity">
    <text evidence="3 9">Belongs to the snRNP core protein family.</text>
</comment>
<feature type="region of interest" description="Disordered" evidence="10">
    <location>
        <begin position="80"/>
        <end position="100"/>
    </location>
</feature>
<evidence type="ECO:0000256" key="5">
    <source>
        <dbReference type="ARBA" id="ARBA00022664"/>
    </source>
</evidence>
<protein>
    <recommendedName>
        <fullName evidence="9">Small nuclear ribonucleoprotein Sm D3</fullName>
        <shortName evidence="9">Sm-D3</shortName>
    </recommendedName>
    <alternativeName>
        <fullName evidence="9">snRNP core protein D3</fullName>
    </alternativeName>
</protein>
<sequence>MSAGIPVKLLSEAQGHVVSLELNSGETYRGKLVESEDNMNVQLNDITVTSREGKVTHLDNAFVRGSNIRFFVVPEMLRNAPMFDPNHTKPPPPIRGPRRK</sequence>
<evidence type="ECO:0000256" key="7">
    <source>
        <dbReference type="ARBA" id="ARBA00023242"/>
    </source>
</evidence>